<dbReference type="CDD" id="cd21255">
    <property type="entry name" value="CH_EHBP1L1"/>
    <property type="match status" value="1"/>
</dbReference>
<sequence>MSVWKRLQRVGKKAAKFQLTACYHGLTVECGRAYQPHRLVVVWTRRNRRYSTDPAVWTASLANPRQCCVSWEPPENVEITSILYRDPKRAEYESKEWTFVVEDQMANGRRKAIASRPVDLQKLCVSNGEAKQTPSRLSETDSETEAREQEVTLSLTLHSVLLDKERDAQDEDMVSIASLMSLNDSRRDSGGAGRGGAAAATGAGAGGSSEIANLRDFDDEVDVPSPSDNDASFNRLVERLRGLDADTEATGGAAVTAAADDESPAGTPTNDGHAGKIAGVAAAAEAAFVASPASPSLPSAATTGGHAVPTEVVGSAASQDLLAWAQSVTAGYRNRGVFVNNLTTSFRNGLAFCAIIHHHRPDLLEFAGLKAHDLRENNRRAFEAAHQLGVPRVMDPADMVMKTIPDQLLVMTFLHQLRAHFTNQEIRLVSRLASSESSYTLAQPDEDKDADHSDGNGDNTDHTDEAKKLQTTAKQVDQASGQVVEQQQQQQMPKSKTDSAGLSTATPAALPTSSSAGRGFKELRRERDRDLATRAAKEIRLLSSYNTDGTVRDQVSAGSAVRQSGANFQLKSDAKSAAKSGAASLKKADEERKRGFSGDEEKTVEDAEDEDNDEDAARPSSTVLSNFNRVLDTSAYVASERLALEAEQSDIDSQAEVLEKRLRGVLCGSSGSKDEEQPLLTQWFQLVNKKNALIRRARQLDMLDQEQDLEKRYRMLELELRGVMSVEDWQKTDEERRREDLLLRDLMDIVRKRDEVVREMDLHEREIVKDLDIERKAMERLNRGSGAGSGRTCSVQ</sequence>
<evidence type="ECO:0000259" key="6">
    <source>
        <dbReference type="PROSITE" id="PS50021"/>
    </source>
</evidence>
<keyword evidence="3" id="KW-0967">Endosome</keyword>
<evidence type="ECO:0000256" key="3">
    <source>
        <dbReference type="ARBA" id="ARBA00022753"/>
    </source>
</evidence>
<feature type="domain" description="BMERB" evidence="8">
    <location>
        <begin position="620"/>
        <end position="776"/>
    </location>
</feature>
<keyword evidence="2" id="KW-0597">Phosphoprotein</keyword>
<evidence type="ECO:0000259" key="8">
    <source>
        <dbReference type="PROSITE" id="PS51848"/>
    </source>
</evidence>
<dbReference type="PROSITE" id="PS50021">
    <property type="entry name" value="CH"/>
    <property type="match status" value="1"/>
</dbReference>
<dbReference type="InterPro" id="IPR022735">
    <property type="entry name" value="bMERB_dom"/>
</dbReference>
<feature type="region of interest" description="Disordered" evidence="5">
    <location>
        <begin position="125"/>
        <end position="147"/>
    </location>
</feature>
<dbReference type="PANTHER" id="PTHR23167:SF46">
    <property type="entry name" value="EPS15 HOMOLOGY DOMAIN CONTAINING PROTEIN-BINDING PROTEIN 1, ISOFORM F"/>
    <property type="match status" value="1"/>
</dbReference>
<comment type="subcellular location">
    <subcellularLocation>
        <location evidence="1">Endosome</location>
    </subcellularLocation>
</comment>
<feature type="compositionally biased region" description="Low complexity" evidence="5">
    <location>
        <begin position="482"/>
        <end position="491"/>
    </location>
</feature>
<feature type="region of interest" description="Disordered" evidence="5">
    <location>
        <begin position="571"/>
        <end position="621"/>
    </location>
</feature>
<evidence type="ECO:0000259" key="7">
    <source>
        <dbReference type="PROSITE" id="PS51840"/>
    </source>
</evidence>
<feature type="domain" description="C2 NT-type" evidence="7">
    <location>
        <begin position="7"/>
        <end position="161"/>
    </location>
</feature>
<dbReference type="Proteomes" id="UP000095280">
    <property type="component" value="Unplaced"/>
</dbReference>
<name>A0A1I8GT40_9PLAT</name>
<proteinExistence type="predicted"/>
<feature type="compositionally biased region" description="Basic and acidic residues" evidence="5">
    <location>
        <begin position="519"/>
        <end position="529"/>
    </location>
</feature>
<dbReference type="SMART" id="SM00033">
    <property type="entry name" value="CH"/>
    <property type="match status" value="1"/>
</dbReference>
<dbReference type="PANTHER" id="PTHR23167">
    <property type="entry name" value="CALPONIN HOMOLOGY DOMAIN-CONTAINING PROTEIN DDB_G0272472-RELATED"/>
    <property type="match status" value="1"/>
</dbReference>
<dbReference type="GO" id="GO:0005768">
    <property type="term" value="C:endosome"/>
    <property type="evidence" value="ECO:0007669"/>
    <property type="project" value="UniProtKB-SubCell"/>
</dbReference>
<feature type="compositionally biased region" description="Low complexity" evidence="5">
    <location>
        <begin position="575"/>
        <end position="585"/>
    </location>
</feature>
<dbReference type="PROSITE" id="PS51848">
    <property type="entry name" value="BMERB"/>
    <property type="match status" value="1"/>
</dbReference>
<reference evidence="10" key="1">
    <citation type="submission" date="2016-11" db="UniProtKB">
        <authorList>
            <consortium name="WormBaseParasite"/>
        </authorList>
    </citation>
    <scope>IDENTIFICATION</scope>
</reference>
<feature type="region of interest" description="Disordered" evidence="5">
    <location>
        <begin position="251"/>
        <end position="274"/>
    </location>
</feature>
<dbReference type="FunFam" id="1.10.418.10:FF:000023">
    <property type="entry name" value="EH domain-binding protein 1 isoform X1"/>
    <property type="match status" value="1"/>
</dbReference>
<organism evidence="9 10">
    <name type="scientific">Macrostomum lignano</name>
    <dbReference type="NCBI Taxonomy" id="282301"/>
    <lineage>
        <taxon>Eukaryota</taxon>
        <taxon>Metazoa</taxon>
        <taxon>Spiralia</taxon>
        <taxon>Lophotrochozoa</taxon>
        <taxon>Platyhelminthes</taxon>
        <taxon>Rhabditophora</taxon>
        <taxon>Macrostomorpha</taxon>
        <taxon>Macrostomida</taxon>
        <taxon>Macrostomidae</taxon>
        <taxon>Macrostomum</taxon>
    </lineage>
</organism>
<dbReference type="Pfam" id="PF10358">
    <property type="entry name" value="NT-C2"/>
    <property type="match status" value="1"/>
</dbReference>
<evidence type="ECO:0000256" key="5">
    <source>
        <dbReference type="SAM" id="MobiDB-lite"/>
    </source>
</evidence>
<dbReference type="SUPFAM" id="SSF47576">
    <property type="entry name" value="Calponin-homology domain, CH-domain"/>
    <property type="match status" value="1"/>
</dbReference>
<feature type="compositionally biased region" description="Basic and acidic residues" evidence="5">
    <location>
        <begin position="449"/>
        <end position="468"/>
    </location>
</feature>
<accession>A0A1I8GT40</accession>
<dbReference type="Gene3D" id="1.10.418.10">
    <property type="entry name" value="Calponin-like domain"/>
    <property type="match status" value="1"/>
</dbReference>
<keyword evidence="9" id="KW-1185">Reference proteome</keyword>
<feature type="region of interest" description="Disordered" evidence="5">
    <location>
        <begin position="183"/>
        <end position="210"/>
    </location>
</feature>
<evidence type="ECO:0000256" key="1">
    <source>
        <dbReference type="ARBA" id="ARBA00004177"/>
    </source>
</evidence>
<dbReference type="AlphaFoldDB" id="A0A1I8GT40"/>
<evidence type="ECO:0000256" key="2">
    <source>
        <dbReference type="ARBA" id="ARBA00022553"/>
    </source>
</evidence>
<feature type="compositionally biased region" description="Low complexity" evidence="5">
    <location>
        <begin position="499"/>
        <end position="517"/>
    </location>
</feature>
<evidence type="ECO:0000313" key="10">
    <source>
        <dbReference type="WBParaSite" id="maker-uti_cns_0002885-snap-gene-0.9-mRNA-1"/>
    </source>
</evidence>
<protein>
    <submittedName>
        <fullName evidence="10">EH domain-binding protein 1</fullName>
    </submittedName>
</protein>
<dbReference type="InterPro" id="IPR050540">
    <property type="entry name" value="F-actin_Monoox_Mical"/>
</dbReference>
<feature type="domain" description="Calponin-homology (CH)" evidence="6">
    <location>
        <begin position="315"/>
        <end position="422"/>
    </location>
</feature>
<dbReference type="Pfam" id="PF00307">
    <property type="entry name" value="CH"/>
    <property type="match status" value="1"/>
</dbReference>
<evidence type="ECO:0000313" key="9">
    <source>
        <dbReference type="Proteomes" id="UP000095280"/>
    </source>
</evidence>
<feature type="region of interest" description="Disordered" evidence="5">
    <location>
        <begin position="437"/>
        <end position="529"/>
    </location>
</feature>
<feature type="compositionally biased region" description="Basic and acidic residues" evidence="5">
    <location>
        <begin position="586"/>
        <end position="605"/>
    </location>
</feature>
<dbReference type="InterPro" id="IPR036872">
    <property type="entry name" value="CH_dom_sf"/>
</dbReference>
<dbReference type="InterPro" id="IPR019448">
    <property type="entry name" value="NT-C2"/>
</dbReference>
<feature type="compositionally biased region" description="Polar residues" evidence="5">
    <location>
        <begin position="469"/>
        <end position="481"/>
    </location>
</feature>
<dbReference type="Pfam" id="PF12130">
    <property type="entry name" value="bMERB_dom"/>
    <property type="match status" value="1"/>
</dbReference>
<dbReference type="PROSITE" id="PS51840">
    <property type="entry name" value="C2_NT"/>
    <property type="match status" value="1"/>
</dbReference>
<keyword evidence="4" id="KW-0175">Coiled coil</keyword>
<dbReference type="InterPro" id="IPR001715">
    <property type="entry name" value="CH_dom"/>
</dbReference>
<dbReference type="WBParaSite" id="maker-uti_cns_0002885-snap-gene-0.9-mRNA-1">
    <property type="protein sequence ID" value="maker-uti_cns_0002885-snap-gene-0.9-mRNA-1"/>
    <property type="gene ID" value="maker-uti_cns_0002885-snap-gene-0.9"/>
</dbReference>
<dbReference type="SMART" id="SM01203">
    <property type="entry name" value="DUF3585"/>
    <property type="match status" value="1"/>
</dbReference>
<evidence type="ECO:0000256" key="4">
    <source>
        <dbReference type="ARBA" id="ARBA00023054"/>
    </source>
</evidence>